<sequence length="116" mass="12766">MDVEKRLSRAEISKTLEFCSNLFESTQPEDRNAVLEKIGDAASNGTSSTGAVDSAMADSKANLTQEEKRILDYVHLRKAMRTEDSLSMKSFVSDVVGGRRPRLERGKLGLMLAGED</sequence>
<dbReference type="EMBL" id="SGPK01000421">
    <property type="protein sequence ID" value="THH03725.1"/>
    <property type="molecule type" value="Genomic_DNA"/>
</dbReference>
<proteinExistence type="predicted"/>
<keyword evidence="2" id="KW-1185">Reference proteome</keyword>
<name>A0A4S4KY40_9AGAM</name>
<evidence type="ECO:0000313" key="1">
    <source>
        <dbReference type="EMBL" id="THH03725.1"/>
    </source>
</evidence>
<protein>
    <submittedName>
        <fullName evidence="1">Uncharacterized protein</fullName>
    </submittedName>
</protein>
<reference evidence="1 2" key="1">
    <citation type="submission" date="2019-02" db="EMBL/GenBank/DDBJ databases">
        <title>Genome sequencing of the rare red list fungi Phellinidium pouzarii.</title>
        <authorList>
            <person name="Buettner E."/>
            <person name="Kellner H."/>
        </authorList>
    </citation>
    <scope>NUCLEOTIDE SEQUENCE [LARGE SCALE GENOMIC DNA]</scope>
    <source>
        <strain evidence="1 2">DSM 108285</strain>
    </source>
</reference>
<accession>A0A4S4KY40</accession>
<comment type="caution">
    <text evidence="1">The sequence shown here is derived from an EMBL/GenBank/DDBJ whole genome shotgun (WGS) entry which is preliminary data.</text>
</comment>
<gene>
    <name evidence="1" type="ORF">EW145_g6054</name>
</gene>
<dbReference type="OrthoDB" id="3340390at2759"/>
<dbReference type="AlphaFoldDB" id="A0A4S4KY40"/>
<organism evidence="1 2">
    <name type="scientific">Phellinidium pouzarii</name>
    <dbReference type="NCBI Taxonomy" id="167371"/>
    <lineage>
        <taxon>Eukaryota</taxon>
        <taxon>Fungi</taxon>
        <taxon>Dikarya</taxon>
        <taxon>Basidiomycota</taxon>
        <taxon>Agaricomycotina</taxon>
        <taxon>Agaricomycetes</taxon>
        <taxon>Hymenochaetales</taxon>
        <taxon>Hymenochaetaceae</taxon>
        <taxon>Phellinidium</taxon>
    </lineage>
</organism>
<dbReference type="Proteomes" id="UP000308199">
    <property type="component" value="Unassembled WGS sequence"/>
</dbReference>
<evidence type="ECO:0000313" key="2">
    <source>
        <dbReference type="Proteomes" id="UP000308199"/>
    </source>
</evidence>